<proteinExistence type="inferred from homology"/>
<dbReference type="InParanoid" id="A0A804R3Z8"/>
<dbReference type="Pfam" id="PF23133">
    <property type="entry name" value="DUF7050"/>
    <property type="match status" value="1"/>
</dbReference>
<dbReference type="AlphaFoldDB" id="A0A804R3Z8"/>
<dbReference type="PANTHER" id="PTHR46665:SF16">
    <property type="entry name" value="OS06G0570900 PROTEIN"/>
    <property type="match status" value="1"/>
</dbReference>
<dbReference type="Pfam" id="PF23132">
    <property type="entry name" value="DUF7049"/>
    <property type="match status" value="1"/>
</dbReference>
<dbReference type="InterPro" id="IPR055477">
    <property type="entry name" value="DUF7049"/>
</dbReference>
<reference evidence="7" key="1">
    <citation type="journal article" date="2009" name="Science">
        <title>The B73 maize genome: complexity, diversity, and dynamics.</title>
        <authorList>
            <person name="Schnable P.S."/>
            <person name="Ware D."/>
            <person name="Fulton R.S."/>
            <person name="Stein J.C."/>
            <person name="Wei F."/>
            <person name="Pasternak S."/>
            <person name="Liang C."/>
            <person name="Zhang J."/>
            <person name="Fulton L."/>
            <person name="Graves T.A."/>
            <person name="Minx P."/>
            <person name="Reily A.D."/>
            <person name="Courtney L."/>
            <person name="Kruchowski S.S."/>
            <person name="Tomlinson C."/>
            <person name="Strong C."/>
            <person name="Delehaunty K."/>
            <person name="Fronick C."/>
            <person name="Courtney B."/>
            <person name="Rock S.M."/>
            <person name="Belter E."/>
            <person name="Du F."/>
            <person name="Kim K."/>
            <person name="Abbott R.M."/>
            <person name="Cotton M."/>
            <person name="Levy A."/>
            <person name="Marchetto P."/>
            <person name="Ochoa K."/>
            <person name="Jackson S.M."/>
            <person name="Gillam B."/>
            <person name="Chen W."/>
            <person name="Yan L."/>
            <person name="Higginbotham J."/>
            <person name="Cardenas M."/>
            <person name="Waligorski J."/>
            <person name="Applebaum E."/>
            <person name="Phelps L."/>
            <person name="Falcone J."/>
            <person name="Kanchi K."/>
            <person name="Thane T."/>
            <person name="Scimone A."/>
            <person name="Thane N."/>
            <person name="Henke J."/>
            <person name="Wang T."/>
            <person name="Ruppert J."/>
            <person name="Shah N."/>
            <person name="Rotter K."/>
            <person name="Hodges J."/>
            <person name="Ingenthron E."/>
            <person name="Cordes M."/>
            <person name="Kohlberg S."/>
            <person name="Sgro J."/>
            <person name="Delgado B."/>
            <person name="Mead K."/>
            <person name="Chinwalla A."/>
            <person name="Leonard S."/>
            <person name="Crouse K."/>
            <person name="Collura K."/>
            <person name="Kudrna D."/>
            <person name="Currie J."/>
            <person name="He R."/>
            <person name="Angelova A."/>
            <person name="Rajasekar S."/>
            <person name="Mueller T."/>
            <person name="Lomeli R."/>
            <person name="Scara G."/>
            <person name="Ko A."/>
            <person name="Delaney K."/>
            <person name="Wissotski M."/>
            <person name="Lopez G."/>
            <person name="Campos D."/>
            <person name="Braidotti M."/>
            <person name="Ashley E."/>
            <person name="Golser W."/>
            <person name="Kim H."/>
            <person name="Lee S."/>
            <person name="Lin J."/>
            <person name="Dujmic Z."/>
            <person name="Kim W."/>
            <person name="Talag J."/>
            <person name="Zuccolo A."/>
            <person name="Fan C."/>
            <person name="Sebastian A."/>
            <person name="Kramer M."/>
            <person name="Spiegel L."/>
            <person name="Nascimento L."/>
            <person name="Zutavern T."/>
            <person name="Miller B."/>
            <person name="Ambroise C."/>
            <person name="Muller S."/>
            <person name="Spooner W."/>
            <person name="Narechania A."/>
            <person name="Ren L."/>
            <person name="Wei S."/>
            <person name="Kumari S."/>
            <person name="Faga B."/>
            <person name="Levy M.J."/>
            <person name="McMahan L."/>
            <person name="Van Buren P."/>
            <person name="Vaughn M.W."/>
            <person name="Ying K."/>
            <person name="Yeh C.-T."/>
            <person name="Emrich S.J."/>
            <person name="Jia Y."/>
            <person name="Kalyanaraman A."/>
            <person name="Hsia A.-P."/>
            <person name="Barbazuk W.B."/>
            <person name="Baucom R.S."/>
            <person name="Brutnell T.P."/>
            <person name="Carpita N.C."/>
            <person name="Chaparro C."/>
            <person name="Chia J.-M."/>
            <person name="Deragon J.-M."/>
            <person name="Estill J.C."/>
            <person name="Fu Y."/>
            <person name="Jeddeloh J.A."/>
            <person name="Han Y."/>
            <person name="Lee H."/>
            <person name="Li P."/>
            <person name="Lisch D.R."/>
            <person name="Liu S."/>
            <person name="Liu Z."/>
            <person name="Nagel D.H."/>
            <person name="McCann M.C."/>
            <person name="SanMiguel P."/>
            <person name="Myers A.M."/>
            <person name="Nettleton D."/>
            <person name="Nguyen J."/>
            <person name="Penning B.W."/>
            <person name="Ponnala L."/>
            <person name="Schneider K.L."/>
            <person name="Schwartz D.C."/>
            <person name="Sharma A."/>
            <person name="Soderlund C."/>
            <person name="Springer N.M."/>
            <person name="Sun Q."/>
            <person name="Wang H."/>
            <person name="Waterman M."/>
            <person name="Westerman R."/>
            <person name="Wolfgruber T.K."/>
            <person name="Yang L."/>
            <person name="Yu Y."/>
            <person name="Zhang L."/>
            <person name="Zhou S."/>
            <person name="Zhu Q."/>
            <person name="Bennetzen J.L."/>
            <person name="Dawe R.K."/>
            <person name="Jiang J."/>
            <person name="Jiang N."/>
            <person name="Presting G.G."/>
            <person name="Wessler S.R."/>
            <person name="Aluru S."/>
            <person name="Martienssen R.A."/>
            <person name="Clifton S.W."/>
            <person name="McCombie W.R."/>
            <person name="Wing R.A."/>
            <person name="Wilson R.K."/>
        </authorList>
    </citation>
    <scope>NUCLEOTIDE SEQUENCE [LARGE SCALE GENOMIC DNA]</scope>
    <source>
        <strain evidence="7">cv. B73</strain>
    </source>
</reference>
<dbReference type="Gene3D" id="4.10.280.10">
    <property type="entry name" value="Helix-loop-helix DNA-binding domain"/>
    <property type="match status" value="1"/>
</dbReference>
<dbReference type="InterPro" id="IPR011598">
    <property type="entry name" value="bHLH_dom"/>
</dbReference>
<evidence type="ECO:0000256" key="3">
    <source>
        <dbReference type="ARBA" id="ARBA00023163"/>
    </source>
</evidence>
<dbReference type="FunCoup" id="A0A804R3Z8">
    <property type="interactions" value="3790"/>
</dbReference>
<evidence type="ECO:0000259" key="5">
    <source>
        <dbReference type="PROSITE" id="PS50888"/>
    </source>
</evidence>
<sequence length="518" mass="55639">MIAGQQLPSRHLFCVDAWISNGSVARATAVFDEYRRALCGIVSGCVPGWAYKDSCPYIELPEADLTTSALLPVQLQFYHVRSRHEGGGADGGVHGLRQRRDRGRVVVEHLGASGGDPLQDSLLEELMQAAPTVPSSSSSSMPSLSIGSPEYSSLIRSMATSSAAAAAAATGTTEPSSQQRQLHRAVPLPGLAAPVYGPRGQAPFLDPDSEQAAMTQAILAVISSSAPPPLASIAVPPASSPWLVRHRAQRSSPRRWRGAFRAYNAALSPRARPRPGVPGQRMIKTSIALMVSLQMAMRHRELAEARQQHEDAVAATQPPTTTQQQHTSSQLHHMFSERRRRERLNESFQTLRALLPPGTKKDKATVLANTTEYMKKLIADVSELEERNRRLEAQLGLPGETQQTPSDDDPSERVAVDVTTGASTSSSTSCRPRQVSIRVTARAECDLSEVVVAMLAQIKEMGRFTVVTVDARQRSGAHAQVAIILQATGGNDDLDETSLKEAVAKAVEDAVAGPSSPP</sequence>
<dbReference type="InterPro" id="IPR055478">
    <property type="entry name" value="DUF7050"/>
</dbReference>
<dbReference type="GO" id="GO:0046983">
    <property type="term" value="F:protein dimerization activity"/>
    <property type="evidence" value="ECO:0007669"/>
    <property type="project" value="InterPro"/>
</dbReference>
<dbReference type="InterPro" id="IPR036638">
    <property type="entry name" value="HLH_DNA-bd_sf"/>
</dbReference>
<evidence type="ECO:0000313" key="6">
    <source>
        <dbReference type="EnsemblPlants" id="Zm00001eb385110_P001"/>
    </source>
</evidence>
<accession>A0A804R3Z8</accession>
<evidence type="ECO:0000256" key="4">
    <source>
        <dbReference type="SAM" id="MobiDB-lite"/>
    </source>
</evidence>
<feature type="compositionally biased region" description="Low complexity" evidence="4">
    <location>
        <begin position="419"/>
        <end position="429"/>
    </location>
</feature>
<protein>
    <recommendedName>
        <fullName evidence="5">BHLH domain-containing protein</fullName>
    </recommendedName>
</protein>
<organism evidence="6 7">
    <name type="scientific">Zea mays</name>
    <name type="common">Maize</name>
    <dbReference type="NCBI Taxonomy" id="4577"/>
    <lineage>
        <taxon>Eukaryota</taxon>
        <taxon>Viridiplantae</taxon>
        <taxon>Streptophyta</taxon>
        <taxon>Embryophyta</taxon>
        <taxon>Tracheophyta</taxon>
        <taxon>Spermatophyta</taxon>
        <taxon>Magnoliopsida</taxon>
        <taxon>Liliopsida</taxon>
        <taxon>Poales</taxon>
        <taxon>Poaceae</taxon>
        <taxon>PACMAD clade</taxon>
        <taxon>Panicoideae</taxon>
        <taxon>Andropogonodae</taxon>
        <taxon>Andropogoneae</taxon>
        <taxon>Tripsacinae</taxon>
        <taxon>Zea</taxon>
    </lineage>
</organism>
<evidence type="ECO:0000256" key="2">
    <source>
        <dbReference type="ARBA" id="ARBA00023015"/>
    </source>
</evidence>
<feature type="compositionally biased region" description="Low complexity" evidence="4">
    <location>
        <begin position="316"/>
        <end position="330"/>
    </location>
</feature>
<comment type="similarity">
    <text evidence="1">Belongs to the bHLH protein family.</text>
</comment>
<reference evidence="6" key="3">
    <citation type="submission" date="2021-05" db="UniProtKB">
        <authorList>
            <consortium name="EnsemblPlants"/>
        </authorList>
    </citation>
    <scope>IDENTIFICATION</scope>
    <source>
        <strain evidence="6">cv. B73</strain>
    </source>
</reference>
<dbReference type="SUPFAM" id="SSF47459">
    <property type="entry name" value="HLH, helix-loop-helix DNA-binding domain"/>
    <property type="match status" value="1"/>
</dbReference>
<dbReference type="SMART" id="SM00353">
    <property type="entry name" value="HLH"/>
    <property type="match status" value="1"/>
</dbReference>
<reference evidence="6" key="2">
    <citation type="submission" date="2019-07" db="EMBL/GenBank/DDBJ databases">
        <authorList>
            <person name="Seetharam A."/>
            <person name="Woodhouse M."/>
            <person name="Cannon E."/>
        </authorList>
    </citation>
    <scope>NUCLEOTIDE SEQUENCE [LARGE SCALE GENOMIC DNA]</scope>
    <source>
        <strain evidence="6">cv. B73</strain>
    </source>
</reference>
<feature type="region of interest" description="Disordered" evidence="4">
    <location>
        <begin position="307"/>
        <end position="335"/>
    </location>
</feature>
<feature type="region of interest" description="Disordered" evidence="4">
    <location>
        <begin position="392"/>
        <end position="431"/>
    </location>
</feature>
<dbReference type="Gramene" id="Zm00001eb385110_T001">
    <property type="protein sequence ID" value="Zm00001eb385110_P001"/>
    <property type="gene ID" value="Zm00001eb385110"/>
</dbReference>
<evidence type="ECO:0000256" key="1">
    <source>
        <dbReference type="ARBA" id="ARBA00005510"/>
    </source>
</evidence>
<dbReference type="PANTHER" id="PTHR46665">
    <property type="entry name" value="TRANSCRIPTION FACTOR BHLH041-RELATED-RELATED"/>
    <property type="match status" value="1"/>
</dbReference>
<evidence type="ECO:0000313" key="7">
    <source>
        <dbReference type="Proteomes" id="UP000007305"/>
    </source>
</evidence>
<dbReference type="GO" id="GO:0000976">
    <property type="term" value="F:transcription cis-regulatory region binding"/>
    <property type="evidence" value="ECO:0000318"/>
    <property type="project" value="GO_Central"/>
</dbReference>
<keyword evidence="7" id="KW-1185">Reference proteome</keyword>
<dbReference type="Pfam" id="PF00010">
    <property type="entry name" value="HLH"/>
    <property type="match status" value="1"/>
</dbReference>
<name>A0A804R3Z8_MAIZE</name>
<keyword evidence="3" id="KW-0804">Transcription</keyword>
<dbReference type="PROSITE" id="PS50888">
    <property type="entry name" value="BHLH"/>
    <property type="match status" value="1"/>
</dbReference>
<dbReference type="InterPro" id="IPR044658">
    <property type="entry name" value="bHLH92/bHLH041-like"/>
</dbReference>
<dbReference type="EnsemblPlants" id="Zm00001eb385110_T001">
    <property type="protein sequence ID" value="Zm00001eb385110_P001"/>
    <property type="gene ID" value="Zm00001eb385110"/>
</dbReference>
<dbReference type="GO" id="GO:0005634">
    <property type="term" value="C:nucleus"/>
    <property type="evidence" value="ECO:0000318"/>
    <property type="project" value="GO_Central"/>
</dbReference>
<keyword evidence="2" id="KW-0805">Transcription regulation</keyword>
<dbReference type="Proteomes" id="UP000007305">
    <property type="component" value="Chromosome 9"/>
</dbReference>
<feature type="domain" description="BHLH" evidence="5">
    <location>
        <begin position="328"/>
        <end position="377"/>
    </location>
</feature>